<dbReference type="Pfam" id="PF09917">
    <property type="entry name" value="DUF2147"/>
    <property type="match status" value="1"/>
</dbReference>
<protein>
    <recommendedName>
        <fullName evidence="2">DUF2147 domain-containing protein</fullName>
    </recommendedName>
</protein>
<dbReference type="AlphaFoldDB" id="V4RTA1"/>
<feature type="chain" id="PRO_5004725976" description="DUF2147 domain-containing protein" evidence="1">
    <location>
        <begin position="22"/>
        <end position="124"/>
    </location>
</feature>
<dbReference type="Proteomes" id="UP000017837">
    <property type="component" value="Unassembled WGS sequence"/>
</dbReference>
<dbReference type="InterPro" id="IPR019223">
    <property type="entry name" value="DUF2147"/>
</dbReference>
<proteinExistence type="predicted"/>
<reference evidence="3 4" key="1">
    <citation type="journal article" date="2014" name="Nature">
        <title>Sequential evolution of bacterial morphology by co-option of a developmental regulator.</title>
        <authorList>
            <person name="Jiang C."/>
            <person name="Brown P.J."/>
            <person name="Ducret A."/>
            <person name="Brun Y.V."/>
        </authorList>
    </citation>
    <scope>NUCLEOTIDE SEQUENCE [LARGE SCALE GENOMIC DNA]</scope>
    <source>
        <strain evidence="3 4">DSM 16100</strain>
    </source>
</reference>
<evidence type="ECO:0000313" key="3">
    <source>
        <dbReference type="EMBL" id="ESQ94398.1"/>
    </source>
</evidence>
<dbReference type="PATRIC" id="fig|1121022.4.peg.495"/>
<feature type="domain" description="DUF2147" evidence="2">
    <location>
        <begin position="26"/>
        <end position="122"/>
    </location>
</feature>
<dbReference type="RefSeq" id="WP_018080002.1">
    <property type="nucleotide sequence ID" value="NZ_AQWM01000001.1"/>
</dbReference>
<sequence>MRLILSLTLTALWLSPTMALAADLSGTWQRSDGRERVTFAPCPDGVCGKLVWSKPDTKSKAHIGDTVFHDLKRETATSWKGYASNPDDGKTYPGTVTLDGGKLLTRECILGGRICRTEIWTRIN</sequence>
<dbReference type="OrthoDB" id="9811671at2"/>
<evidence type="ECO:0000313" key="4">
    <source>
        <dbReference type="Proteomes" id="UP000017837"/>
    </source>
</evidence>
<dbReference type="EMBL" id="AWGB01000004">
    <property type="protein sequence ID" value="ESQ94398.1"/>
    <property type="molecule type" value="Genomic_DNA"/>
</dbReference>
<keyword evidence="4" id="KW-1185">Reference proteome</keyword>
<dbReference type="STRING" id="1121022.GCA_000376105_00325"/>
<dbReference type="Gene3D" id="2.40.128.520">
    <property type="match status" value="1"/>
</dbReference>
<comment type="caution">
    <text evidence="3">The sequence shown here is derived from an EMBL/GenBank/DDBJ whole genome shotgun (WGS) entry which is preliminary data.</text>
</comment>
<feature type="signal peptide" evidence="1">
    <location>
        <begin position="1"/>
        <end position="21"/>
    </location>
</feature>
<organism evidence="3 4">
    <name type="scientific">Asticcacaulis benevestitus DSM 16100 = ATCC BAA-896</name>
    <dbReference type="NCBI Taxonomy" id="1121022"/>
    <lineage>
        <taxon>Bacteria</taxon>
        <taxon>Pseudomonadati</taxon>
        <taxon>Pseudomonadota</taxon>
        <taxon>Alphaproteobacteria</taxon>
        <taxon>Caulobacterales</taxon>
        <taxon>Caulobacteraceae</taxon>
        <taxon>Asticcacaulis</taxon>
    </lineage>
</organism>
<evidence type="ECO:0000256" key="1">
    <source>
        <dbReference type="SAM" id="SignalP"/>
    </source>
</evidence>
<dbReference type="PANTHER" id="PTHR36919">
    <property type="entry name" value="BLR1215 PROTEIN"/>
    <property type="match status" value="1"/>
</dbReference>
<accession>V4RTA1</accession>
<keyword evidence="1" id="KW-0732">Signal</keyword>
<dbReference type="PANTHER" id="PTHR36919:SF2">
    <property type="entry name" value="BLL6627 PROTEIN"/>
    <property type="match status" value="1"/>
</dbReference>
<dbReference type="eggNOG" id="COG4731">
    <property type="taxonomic scope" value="Bacteria"/>
</dbReference>
<evidence type="ECO:0000259" key="2">
    <source>
        <dbReference type="Pfam" id="PF09917"/>
    </source>
</evidence>
<name>V4RTA1_9CAUL</name>
<gene>
    <name evidence="3" type="ORF">ABENE_02510</name>
</gene>